<evidence type="ECO:0000256" key="4">
    <source>
        <dbReference type="ARBA" id="ARBA00023136"/>
    </source>
</evidence>
<sequence>MELVNKNAVVIREDLNLLVITHLSQYLDFITGFGGLIVPLVIWLTTKDSVIGMEEHGKSVVNFQLTLILYIIIGIPSILLFGLGILLLIFAGVLSIIMPAVNAIKASNGESPSYFGTIRFIS</sequence>
<feature type="transmembrane region" description="Helical" evidence="5">
    <location>
        <begin position="26"/>
        <end position="46"/>
    </location>
</feature>
<gene>
    <name evidence="6" type="ORF">LCGC14_0199120</name>
</gene>
<name>A0A0F9V0L4_9ZZZZ</name>
<dbReference type="EMBL" id="LAZR01000087">
    <property type="protein sequence ID" value="KKN93277.1"/>
    <property type="molecule type" value="Genomic_DNA"/>
</dbReference>
<dbReference type="InterPro" id="IPR019109">
    <property type="entry name" value="MamF_MmsF"/>
</dbReference>
<dbReference type="AlphaFoldDB" id="A0A0F9V0L4"/>
<organism evidence="6">
    <name type="scientific">marine sediment metagenome</name>
    <dbReference type="NCBI Taxonomy" id="412755"/>
    <lineage>
        <taxon>unclassified sequences</taxon>
        <taxon>metagenomes</taxon>
        <taxon>ecological metagenomes</taxon>
    </lineage>
</organism>
<proteinExistence type="predicted"/>
<keyword evidence="3 5" id="KW-1133">Transmembrane helix</keyword>
<accession>A0A0F9V0L4</accession>
<keyword evidence="4 5" id="KW-0472">Membrane</keyword>
<reference evidence="6" key="1">
    <citation type="journal article" date="2015" name="Nature">
        <title>Complex archaea that bridge the gap between prokaryotes and eukaryotes.</title>
        <authorList>
            <person name="Spang A."/>
            <person name="Saw J.H."/>
            <person name="Jorgensen S.L."/>
            <person name="Zaremba-Niedzwiedzka K."/>
            <person name="Martijn J."/>
            <person name="Lind A.E."/>
            <person name="van Eijk R."/>
            <person name="Schleper C."/>
            <person name="Guy L."/>
            <person name="Ettema T.J."/>
        </authorList>
    </citation>
    <scope>NUCLEOTIDE SEQUENCE</scope>
</reference>
<evidence type="ECO:0008006" key="7">
    <source>
        <dbReference type="Google" id="ProtNLM"/>
    </source>
</evidence>
<protein>
    <recommendedName>
        <fullName evidence="7">tRNA modification GTPase</fullName>
    </recommendedName>
</protein>
<evidence type="ECO:0000256" key="3">
    <source>
        <dbReference type="ARBA" id="ARBA00022989"/>
    </source>
</evidence>
<feature type="transmembrane region" description="Helical" evidence="5">
    <location>
        <begin position="67"/>
        <end position="98"/>
    </location>
</feature>
<evidence type="ECO:0000256" key="1">
    <source>
        <dbReference type="ARBA" id="ARBA00004141"/>
    </source>
</evidence>
<dbReference type="Pfam" id="PF09685">
    <property type="entry name" value="MamF_MmsF"/>
    <property type="match status" value="1"/>
</dbReference>
<evidence type="ECO:0000256" key="2">
    <source>
        <dbReference type="ARBA" id="ARBA00022692"/>
    </source>
</evidence>
<evidence type="ECO:0000313" key="6">
    <source>
        <dbReference type="EMBL" id="KKN93277.1"/>
    </source>
</evidence>
<evidence type="ECO:0000256" key="5">
    <source>
        <dbReference type="SAM" id="Phobius"/>
    </source>
</evidence>
<comment type="caution">
    <text evidence="6">The sequence shown here is derived from an EMBL/GenBank/DDBJ whole genome shotgun (WGS) entry which is preliminary data.</text>
</comment>
<comment type="subcellular location">
    <subcellularLocation>
        <location evidence="1">Membrane</location>
        <topology evidence="1">Multi-pass membrane protein</topology>
    </subcellularLocation>
</comment>
<keyword evidence="2 5" id="KW-0812">Transmembrane</keyword>